<organism evidence="1 2">
    <name type="scientific">Profundicola chukchiensis</name>
    <dbReference type="NCBI Taxonomy" id="2961959"/>
    <lineage>
        <taxon>Bacteria</taxon>
        <taxon>Pseudomonadati</taxon>
        <taxon>Bacteroidota</taxon>
        <taxon>Flavobacteriia</taxon>
        <taxon>Flavobacteriales</taxon>
        <taxon>Weeksellaceae</taxon>
        <taxon>Profundicola</taxon>
    </lineage>
</organism>
<gene>
    <name evidence="1" type="ORF">NMK71_09955</name>
</gene>
<name>A0A9X4RVJ4_9FLAO</name>
<keyword evidence="2" id="KW-1185">Reference proteome</keyword>
<evidence type="ECO:0000313" key="1">
    <source>
        <dbReference type="EMBL" id="MDG4946741.1"/>
    </source>
</evidence>
<dbReference type="EMBL" id="JANCMU010000006">
    <property type="protein sequence ID" value="MDG4946741.1"/>
    <property type="molecule type" value="Genomic_DNA"/>
</dbReference>
<proteinExistence type="predicted"/>
<reference evidence="1" key="1">
    <citation type="submission" date="2022-07" db="EMBL/GenBank/DDBJ databases">
        <title>Description and genome-wide analysis of Profundicola chukchiensis gen. nov., sp. nov., marine bacteria isolated from bottom sediments of the Chukchi Sea.</title>
        <authorList>
            <person name="Romanenko L."/>
            <person name="Otstavnykh N."/>
            <person name="Kurilenko V."/>
            <person name="Eremeev V."/>
            <person name="Velansky P."/>
            <person name="Mikhailov V."/>
            <person name="Isaeva M."/>
        </authorList>
    </citation>
    <scope>NUCLEOTIDE SEQUENCE</scope>
    <source>
        <strain evidence="1">KMM 9713</strain>
    </source>
</reference>
<sequence>MRLSVTFFHYAVFNESFTEMYCENIDKPELECNGKCHLLQEIDDEHTDSHAFYLNKNLHENIWLYVVVVPNLLEHKQSFSFSNQPTVEPHNLYQFSFSDFIFHPPIA</sequence>
<dbReference type="Proteomes" id="UP001152599">
    <property type="component" value="Unassembled WGS sequence"/>
</dbReference>
<dbReference type="RefSeq" id="WP_304421076.1">
    <property type="nucleotide sequence ID" value="NZ_JANCMU010000006.1"/>
</dbReference>
<accession>A0A9X4RVJ4</accession>
<comment type="caution">
    <text evidence="1">The sequence shown here is derived from an EMBL/GenBank/DDBJ whole genome shotgun (WGS) entry which is preliminary data.</text>
</comment>
<evidence type="ECO:0000313" key="2">
    <source>
        <dbReference type="Proteomes" id="UP001152599"/>
    </source>
</evidence>
<dbReference type="AlphaFoldDB" id="A0A9X4RVJ4"/>
<protein>
    <submittedName>
        <fullName evidence="1">Uncharacterized protein</fullName>
    </submittedName>
</protein>